<evidence type="ECO:0000313" key="5">
    <source>
        <dbReference type="EMBL" id="MDU0249477.1"/>
    </source>
</evidence>
<reference evidence="5" key="3">
    <citation type="submission" date="2023-10" db="EMBL/GenBank/DDBJ databases">
        <title>Genome of potential pathogenic bacteria in Crohn's disease.</title>
        <authorList>
            <person name="Rodriguez-Palacios A."/>
        </authorList>
    </citation>
    <scope>NUCLEOTIDE SEQUENCE</scope>
    <source>
        <strain evidence="5">CavFT-hAR107</strain>
    </source>
</reference>
<keyword evidence="5" id="KW-0328">Glycosyltransferase</keyword>
<comment type="caution">
    <text evidence="5">The sequence shown here is derived from an EMBL/GenBank/DDBJ whole genome shotgun (WGS) entry which is preliminary data.</text>
</comment>
<name>A0A3E4KEM2_PHOVU</name>
<evidence type="ECO:0000313" key="3">
    <source>
        <dbReference type="EMBL" id="KAB6471770.1"/>
    </source>
</evidence>
<evidence type="ECO:0000313" key="6">
    <source>
        <dbReference type="EMBL" id="RHK84598.1"/>
    </source>
</evidence>
<reference evidence="8 9" key="2">
    <citation type="journal article" date="2019" name="Nat. Med.">
        <title>A library of human gut bacterial isolates paired with longitudinal multiomics data enables mechanistic microbiome research.</title>
        <authorList>
            <person name="Poyet M."/>
            <person name="Groussin M."/>
            <person name="Gibbons S.M."/>
            <person name="Avila-Pacheco J."/>
            <person name="Jiang X."/>
            <person name="Kearney S.M."/>
            <person name="Perrotta A.R."/>
            <person name="Berdy B."/>
            <person name="Zhao S."/>
            <person name="Lieberman T.D."/>
            <person name="Swanson P.K."/>
            <person name="Smith M."/>
            <person name="Roesemann S."/>
            <person name="Alexander J.E."/>
            <person name="Rich S.A."/>
            <person name="Livny J."/>
            <person name="Vlamakis H."/>
            <person name="Clish C."/>
            <person name="Bullock K."/>
            <person name="Deik A."/>
            <person name="Scott J."/>
            <person name="Pierce K.A."/>
            <person name="Xavier R.J."/>
            <person name="Alm E.J."/>
        </authorList>
    </citation>
    <scope>NUCLEOTIDE SEQUENCE [LARGE SCALE GENOMIC DNA]</scope>
    <source>
        <strain evidence="4 9">BIOML-A122</strain>
        <strain evidence="3 8">BIOML-A140</strain>
        <strain evidence="2 10">BIOML-A141</strain>
    </source>
</reference>
<dbReference type="PANTHER" id="PTHR22916">
    <property type="entry name" value="GLYCOSYLTRANSFERASE"/>
    <property type="match status" value="1"/>
</dbReference>
<dbReference type="Proteomes" id="UP000468344">
    <property type="component" value="Unassembled WGS sequence"/>
</dbReference>
<dbReference type="EMBL" id="WDBY01000058">
    <property type="protein sequence ID" value="KAB6471770.1"/>
    <property type="molecule type" value="Genomic_DNA"/>
</dbReference>
<proteinExistence type="predicted"/>
<dbReference type="EMBL" id="WDBZ01000058">
    <property type="protein sequence ID" value="KAB6446871.1"/>
    <property type="molecule type" value="Genomic_DNA"/>
</dbReference>
<evidence type="ECO:0000313" key="10">
    <source>
        <dbReference type="Proteomes" id="UP000483142"/>
    </source>
</evidence>
<evidence type="ECO:0000313" key="8">
    <source>
        <dbReference type="Proteomes" id="UP000468344"/>
    </source>
</evidence>
<dbReference type="SUPFAM" id="SSF53448">
    <property type="entry name" value="Nucleotide-diphospho-sugar transferases"/>
    <property type="match status" value="1"/>
</dbReference>
<dbReference type="Pfam" id="PF00535">
    <property type="entry name" value="Glycos_transf_2"/>
    <property type="match status" value="1"/>
</dbReference>
<dbReference type="PANTHER" id="PTHR22916:SF3">
    <property type="entry name" value="UDP-GLCNAC:BETAGAL BETA-1,3-N-ACETYLGLUCOSAMINYLTRANSFERASE-LIKE PROTEIN 1"/>
    <property type="match status" value="1"/>
</dbReference>
<dbReference type="GO" id="GO:0016758">
    <property type="term" value="F:hexosyltransferase activity"/>
    <property type="evidence" value="ECO:0007669"/>
    <property type="project" value="UniProtKB-ARBA"/>
</dbReference>
<dbReference type="EC" id="2.4.-.-" evidence="5"/>
<dbReference type="RefSeq" id="WP_110506662.1">
    <property type="nucleotide sequence ID" value="NZ_BAABZK010000001.1"/>
</dbReference>
<dbReference type="InterPro" id="IPR001173">
    <property type="entry name" value="Glyco_trans_2-like"/>
</dbReference>
<dbReference type="Proteomes" id="UP000483142">
    <property type="component" value="Unassembled WGS sequence"/>
</dbReference>
<dbReference type="EMBL" id="WDBI01000051">
    <property type="protein sequence ID" value="KAB6522474.1"/>
    <property type="molecule type" value="Genomic_DNA"/>
</dbReference>
<dbReference type="InterPro" id="IPR029044">
    <property type="entry name" value="Nucleotide-diphossugar_trans"/>
</dbReference>
<protein>
    <submittedName>
        <fullName evidence="5">Glycosyltransferase family 2 protein</fullName>
        <ecNumber evidence="5">2.4.-.-</ecNumber>
    </submittedName>
</protein>
<evidence type="ECO:0000313" key="4">
    <source>
        <dbReference type="EMBL" id="KAB6522474.1"/>
    </source>
</evidence>
<keyword evidence="5" id="KW-0808">Transferase</keyword>
<evidence type="ECO:0000259" key="1">
    <source>
        <dbReference type="Pfam" id="PF00535"/>
    </source>
</evidence>
<dbReference type="Proteomes" id="UP001181258">
    <property type="component" value="Unassembled WGS sequence"/>
</dbReference>
<sequence>MQLSIIIPVYKVEKYIRDTLQSIYRQQYDENLFEVIVINDGTPDDSMRIVAEFTNKHANLHIINQKNQGLSCARNAGLKIAQGEYVWFVDSDDTVTEESIGKVIECIERSKADVIGFSILKVSEANRVSEVESAIWNEHCRFSSNQIVCDKSILFSLHTGAAVRYVYRRAFLQMNHLRFYPGILYEDQEFLPRVFSLANSFYISSFISYRYLLRSSGSIMSQFSLRSLRDTLTIVRSYETWLQEEIKGKSALINAYINGCIFNHTYWLLSFKAVTFRDEQKEFMRDHYAEIRRKCLTAGWKSLKGNFRLTRAVRLLMVFLIPHHLIK</sequence>
<accession>A0A3E4KEM2</accession>
<feature type="domain" description="Glycosyltransferase 2-like" evidence="1">
    <location>
        <begin position="4"/>
        <end position="164"/>
    </location>
</feature>
<dbReference type="EMBL" id="JAWDHD010000011">
    <property type="protein sequence ID" value="MDU0249477.1"/>
    <property type="molecule type" value="Genomic_DNA"/>
</dbReference>
<reference evidence="6 7" key="1">
    <citation type="submission" date="2018-08" db="EMBL/GenBank/DDBJ databases">
        <title>A genome reference for cultivated species of the human gut microbiota.</title>
        <authorList>
            <person name="Zou Y."/>
            <person name="Xue W."/>
            <person name="Luo G."/>
        </authorList>
    </citation>
    <scope>NUCLEOTIDE SEQUENCE [LARGE SCALE GENOMIC DNA]</scope>
    <source>
        <strain evidence="6 7">AF39-8AT</strain>
    </source>
</reference>
<dbReference type="EMBL" id="QROB01000028">
    <property type="protein sequence ID" value="RHK84598.1"/>
    <property type="molecule type" value="Genomic_DNA"/>
</dbReference>
<organism evidence="5 11">
    <name type="scientific">Phocaeicola vulgatus</name>
    <name type="common">Bacteroides vulgatus</name>
    <dbReference type="NCBI Taxonomy" id="821"/>
    <lineage>
        <taxon>Bacteria</taxon>
        <taxon>Pseudomonadati</taxon>
        <taxon>Bacteroidota</taxon>
        <taxon>Bacteroidia</taxon>
        <taxon>Bacteroidales</taxon>
        <taxon>Bacteroidaceae</taxon>
        <taxon>Phocaeicola</taxon>
    </lineage>
</organism>
<dbReference type="CDD" id="cd00761">
    <property type="entry name" value="Glyco_tranf_GTA_type"/>
    <property type="match status" value="1"/>
</dbReference>
<evidence type="ECO:0000313" key="9">
    <source>
        <dbReference type="Proteomes" id="UP000469427"/>
    </source>
</evidence>
<evidence type="ECO:0000313" key="7">
    <source>
        <dbReference type="Proteomes" id="UP000286392"/>
    </source>
</evidence>
<dbReference type="Gene3D" id="3.90.550.10">
    <property type="entry name" value="Spore Coat Polysaccharide Biosynthesis Protein SpsA, Chain A"/>
    <property type="match status" value="1"/>
</dbReference>
<evidence type="ECO:0000313" key="2">
    <source>
        <dbReference type="EMBL" id="KAB6446871.1"/>
    </source>
</evidence>
<dbReference type="Proteomes" id="UP000286392">
    <property type="component" value="Unassembled WGS sequence"/>
</dbReference>
<gene>
    <name evidence="6" type="ORF">DW043_16810</name>
    <name evidence="4" type="ORF">GAY98_21360</name>
    <name evidence="3" type="ORF">GAZ06_20755</name>
    <name evidence="2" type="ORF">GAZ09_20490</name>
    <name evidence="5" type="ORF">RVY68_12500</name>
</gene>
<evidence type="ECO:0000313" key="11">
    <source>
        <dbReference type="Proteomes" id="UP001181258"/>
    </source>
</evidence>
<dbReference type="Proteomes" id="UP000469427">
    <property type="component" value="Unassembled WGS sequence"/>
</dbReference>
<dbReference type="AlphaFoldDB" id="A0A3E4KEM2"/>